<keyword evidence="3" id="KW-1185">Reference proteome</keyword>
<dbReference type="EMBL" id="JAJFAZ020000007">
    <property type="protein sequence ID" value="KAI5319874.1"/>
    <property type="molecule type" value="Genomic_DNA"/>
</dbReference>
<dbReference type="AlphaFoldDB" id="A0AAD4V7E5"/>
<proteinExistence type="predicted"/>
<dbReference type="PANTHER" id="PTHR31111:SF136">
    <property type="entry name" value="F-BOX ASSOCIATED DOMAIN-CONTAINING PROTEIN"/>
    <property type="match status" value="1"/>
</dbReference>
<gene>
    <name evidence="2" type="ORF">L3X38_039582</name>
</gene>
<protein>
    <recommendedName>
        <fullName evidence="1">F-box domain-containing protein</fullName>
    </recommendedName>
</protein>
<accession>A0AAD4V7E5</accession>
<dbReference type="Proteomes" id="UP001054821">
    <property type="component" value="Chromosome 7"/>
</dbReference>
<evidence type="ECO:0000313" key="2">
    <source>
        <dbReference type="EMBL" id="KAI5319874.1"/>
    </source>
</evidence>
<evidence type="ECO:0000313" key="3">
    <source>
        <dbReference type="Proteomes" id="UP001054821"/>
    </source>
</evidence>
<dbReference type="InterPro" id="IPR036047">
    <property type="entry name" value="F-box-like_dom_sf"/>
</dbReference>
<dbReference type="PROSITE" id="PS50181">
    <property type="entry name" value="FBOX"/>
    <property type="match status" value="1"/>
</dbReference>
<dbReference type="Pfam" id="PF00646">
    <property type="entry name" value="F-box"/>
    <property type="match status" value="1"/>
</dbReference>
<dbReference type="SMART" id="SM00256">
    <property type="entry name" value="FBOX"/>
    <property type="match status" value="1"/>
</dbReference>
<dbReference type="SUPFAM" id="SSF81383">
    <property type="entry name" value="F-box domain"/>
    <property type="match status" value="1"/>
</dbReference>
<feature type="domain" description="F-box" evidence="1">
    <location>
        <begin position="1"/>
        <end position="42"/>
    </location>
</feature>
<evidence type="ECO:0000259" key="1">
    <source>
        <dbReference type="PROSITE" id="PS50181"/>
    </source>
</evidence>
<name>A0AAD4V7E5_PRUDU</name>
<dbReference type="InterPro" id="IPR001810">
    <property type="entry name" value="F-box_dom"/>
</dbReference>
<comment type="caution">
    <text evidence="2">The sequence shown here is derived from an EMBL/GenBank/DDBJ whole genome shotgun (WGS) entry which is preliminary data.</text>
</comment>
<organism evidence="2 3">
    <name type="scientific">Prunus dulcis</name>
    <name type="common">Almond</name>
    <name type="synonym">Amygdalus dulcis</name>
    <dbReference type="NCBI Taxonomy" id="3755"/>
    <lineage>
        <taxon>Eukaryota</taxon>
        <taxon>Viridiplantae</taxon>
        <taxon>Streptophyta</taxon>
        <taxon>Embryophyta</taxon>
        <taxon>Tracheophyta</taxon>
        <taxon>Spermatophyta</taxon>
        <taxon>Magnoliopsida</taxon>
        <taxon>eudicotyledons</taxon>
        <taxon>Gunneridae</taxon>
        <taxon>Pentapetalae</taxon>
        <taxon>rosids</taxon>
        <taxon>fabids</taxon>
        <taxon>Rosales</taxon>
        <taxon>Rosaceae</taxon>
        <taxon>Amygdaloideae</taxon>
        <taxon>Amygdaleae</taxon>
        <taxon>Prunus</taxon>
    </lineage>
</organism>
<sequence>MDLPNDILLDVLTRLSIKSLCHIRSVSKTSLSIVDNPFFAKPRLLNPVVEGPQLMLLTQTSSFIPSHRSCFALQSLNYKGEHDFTKSKYRYAQILCSLRSYKVDFVFGNLFCFKGMAYYQKWYGMGFDGITRTHKIVCIVKTEYAF</sequence>
<reference evidence="2 3" key="1">
    <citation type="journal article" date="2022" name="G3 (Bethesda)">
        <title>Whole-genome sequence and methylome profiling of the almond [Prunus dulcis (Mill.) D.A. Webb] cultivar 'Nonpareil'.</title>
        <authorList>
            <person name="D'Amico-Willman K.M."/>
            <person name="Ouma W.Z."/>
            <person name="Meulia T."/>
            <person name="Sideli G.M."/>
            <person name="Gradziel T.M."/>
            <person name="Fresnedo-Ramirez J."/>
        </authorList>
    </citation>
    <scope>NUCLEOTIDE SEQUENCE [LARGE SCALE GENOMIC DNA]</scope>
    <source>
        <strain evidence="2">Clone GOH B32 T37-40</strain>
    </source>
</reference>
<dbReference type="PANTHER" id="PTHR31111">
    <property type="entry name" value="BNAA05G37150D PROTEIN-RELATED"/>
    <property type="match status" value="1"/>
</dbReference>